<feature type="compositionally biased region" description="Acidic residues" evidence="11">
    <location>
        <begin position="816"/>
        <end position="830"/>
    </location>
</feature>
<feature type="binding site" evidence="10">
    <location>
        <begin position="178"/>
        <end position="184"/>
    </location>
    <ligand>
        <name>S-adenosyl-L-methionine</name>
        <dbReference type="ChEBI" id="CHEBI:59789"/>
    </ligand>
</feature>
<dbReference type="Proteomes" id="UP000474640">
    <property type="component" value="Unassembled WGS sequence"/>
</dbReference>
<feature type="compositionally biased region" description="Basic and acidic residues" evidence="11">
    <location>
        <begin position="574"/>
        <end position="591"/>
    </location>
</feature>
<evidence type="ECO:0000256" key="10">
    <source>
        <dbReference type="PROSITE-ProRule" id="PRU01023"/>
    </source>
</evidence>
<dbReference type="InterPro" id="IPR001678">
    <property type="entry name" value="MeTrfase_RsmB-F_NOP2_dom"/>
</dbReference>
<dbReference type="PROSITE" id="PS51686">
    <property type="entry name" value="SAM_MT_RSMB_NOP"/>
    <property type="match status" value="1"/>
</dbReference>
<dbReference type="Pfam" id="PF25378">
    <property type="entry name" value="PUA_NSUN2"/>
    <property type="match status" value="1"/>
</dbReference>
<dbReference type="OrthoDB" id="6093671at2759"/>
<keyword evidence="5 10" id="KW-0808">Transferase</keyword>
<dbReference type="InterPro" id="IPR029063">
    <property type="entry name" value="SAM-dependent_MTases_sf"/>
</dbReference>
<dbReference type="PANTHER" id="PTHR22808">
    <property type="entry name" value="NCL1 YEAST -RELATED NOL1/NOP2/FMU SUN DOMAIN-CONTAINING"/>
    <property type="match status" value="1"/>
</dbReference>
<proteinExistence type="inferred from homology"/>
<feature type="binding site" evidence="10">
    <location>
        <position position="297"/>
    </location>
    <ligand>
        <name>S-adenosyl-L-methionine</name>
        <dbReference type="ChEBI" id="CHEBI:59789"/>
    </ligand>
</feature>
<feature type="compositionally biased region" description="Basic and acidic residues" evidence="11">
    <location>
        <begin position="791"/>
        <end position="815"/>
    </location>
</feature>
<dbReference type="Pfam" id="PF25376">
    <property type="entry name" value="Pre-PUA_NSUN2"/>
    <property type="match status" value="1"/>
</dbReference>
<keyword evidence="3" id="KW-0820">tRNA-binding</keyword>
<evidence type="ECO:0000256" key="4">
    <source>
        <dbReference type="ARBA" id="ARBA00022603"/>
    </source>
</evidence>
<feature type="region of interest" description="Disordered" evidence="11">
    <location>
        <begin position="791"/>
        <end position="840"/>
    </location>
</feature>
<evidence type="ECO:0000256" key="1">
    <source>
        <dbReference type="ARBA" id="ARBA00004123"/>
    </source>
</evidence>
<gene>
    <name evidence="13" type="ORF">TWF970_011460</name>
</gene>
<evidence type="ECO:0000259" key="12">
    <source>
        <dbReference type="PROSITE" id="PS51686"/>
    </source>
</evidence>
<dbReference type="GO" id="GO:0005737">
    <property type="term" value="C:cytoplasm"/>
    <property type="evidence" value="ECO:0007669"/>
    <property type="project" value="TreeGrafter"/>
</dbReference>
<evidence type="ECO:0000256" key="9">
    <source>
        <dbReference type="ARBA" id="ARBA00023242"/>
    </source>
</evidence>
<feature type="compositionally biased region" description="Basic and acidic residues" evidence="11">
    <location>
        <begin position="831"/>
        <end position="840"/>
    </location>
</feature>
<keyword evidence="4 10" id="KW-0489">Methyltransferase</keyword>
<feature type="region of interest" description="Disordered" evidence="11">
    <location>
        <begin position="1"/>
        <end position="31"/>
    </location>
</feature>
<accession>A0A7C8VCZ3</accession>
<comment type="caution">
    <text evidence="13">The sequence shown here is derived from an EMBL/GenBank/DDBJ whole genome shotgun (WGS) entry which is preliminary data.</text>
</comment>
<dbReference type="PRINTS" id="PR02008">
    <property type="entry name" value="RCMTFAMILY"/>
</dbReference>
<feature type="binding site" evidence="10">
    <location>
        <position position="264"/>
    </location>
    <ligand>
        <name>S-adenosyl-L-methionine</name>
        <dbReference type="ChEBI" id="CHEBI:59789"/>
    </ligand>
</feature>
<dbReference type="PRINTS" id="PR02011">
    <property type="entry name" value="RCMTNCL1"/>
</dbReference>
<evidence type="ECO:0000256" key="3">
    <source>
        <dbReference type="ARBA" id="ARBA00022555"/>
    </source>
</evidence>
<protein>
    <recommendedName>
        <fullName evidence="12">SAM-dependent MTase RsmB/NOP-type domain-containing protein</fullName>
    </recommendedName>
</protein>
<dbReference type="GO" id="GO:0030488">
    <property type="term" value="P:tRNA methylation"/>
    <property type="evidence" value="ECO:0007669"/>
    <property type="project" value="TreeGrafter"/>
</dbReference>
<comment type="subcellular location">
    <subcellularLocation>
        <location evidence="1">Nucleus</location>
    </subcellularLocation>
</comment>
<evidence type="ECO:0000256" key="7">
    <source>
        <dbReference type="ARBA" id="ARBA00022694"/>
    </source>
</evidence>
<dbReference type="InterPro" id="IPR018314">
    <property type="entry name" value="RsmB/NOL1/NOP2-like_CS"/>
</dbReference>
<feature type="region of interest" description="Disordered" evidence="11">
    <location>
        <begin position="523"/>
        <end position="595"/>
    </location>
</feature>
<keyword evidence="6 10" id="KW-0949">S-adenosyl-L-methionine</keyword>
<dbReference type="InterPro" id="IPR049560">
    <property type="entry name" value="MeTrfase_RsmB-F_NOP2_cat"/>
</dbReference>
<evidence type="ECO:0000256" key="6">
    <source>
        <dbReference type="ARBA" id="ARBA00022691"/>
    </source>
</evidence>
<evidence type="ECO:0000256" key="8">
    <source>
        <dbReference type="ARBA" id="ARBA00022884"/>
    </source>
</evidence>
<evidence type="ECO:0000256" key="5">
    <source>
        <dbReference type="ARBA" id="ARBA00022679"/>
    </source>
</evidence>
<dbReference type="InterPro" id="IPR023270">
    <property type="entry name" value="RCMT_NCL1"/>
</dbReference>
<dbReference type="Pfam" id="PF01189">
    <property type="entry name" value="Methyltr_RsmB-F"/>
    <property type="match status" value="1"/>
</dbReference>
<dbReference type="Gene3D" id="3.40.50.150">
    <property type="entry name" value="Vaccinia Virus protein VP39"/>
    <property type="match status" value="1"/>
</dbReference>
<dbReference type="InterPro" id="IPR023267">
    <property type="entry name" value="RCMT"/>
</dbReference>
<dbReference type="InterPro" id="IPR057286">
    <property type="entry name" value="PUA_NSUN2"/>
</dbReference>
<keyword evidence="7" id="KW-0819">tRNA processing</keyword>
<evidence type="ECO:0000313" key="13">
    <source>
        <dbReference type="EMBL" id="KAF3284238.1"/>
    </source>
</evidence>
<dbReference type="GO" id="GO:0016428">
    <property type="term" value="F:tRNA (cytidine-5-)-methyltransferase activity"/>
    <property type="evidence" value="ECO:0007669"/>
    <property type="project" value="InterPro"/>
</dbReference>
<name>A0A7C8VCZ3_ORBOL</name>
<dbReference type="AlphaFoldDB" id="A0A7C8VCZ3"/>
<dbReference type="GO" id="GO:0005634">
    <property type="term" value="C:nucleus"/>
    <property type="evidence" value="ECO:0007669"/>
    <property type="project" value="UniProtKB-SubCell"/>
</dbReference>
<evidence type="ECO:0000256" key="11">
    <source>
        <dbReference type="SAM" id="MobiDB-lite"/>
    </source>
</evidence>
<organism evidence="13 14">
    <name type="scientific">Orbilia oligospora</name>
    <name type="common">Nematode-trapping fungus</name>
    <name type="synonym">Arthrobotrys oligospora</name>
    <dbReference type="NCBI Taxonomy" id="2813651"/>
    <lineage>
        <taxon>Eukaryota</taxon>
        <taxon>Fungi</taxon>
        <taxon>Dikarya</taxon>
        <taxon>Ascomycota</taxon>
        <taxon>Pezizomycotina</taxon>
        <taxon>Orbiliomycetes</taxon>
        <taxon>Orbiliales</taxon>
        <taxon>Orbiliaceae</taxon>
        <taxon>Orbilia</taxon>
    </lineage>
</organism>
<dbReference type="PROSITE" id="PS01153">
    <property type="entry name" value="NOL1_NOP2_SUN"/>
    <property type="match status" value="1"/>
</dbReference>
<evidence type="ECO:0000256" key="2">
    <source>
        <dbReference type="ARBA" id="ARBA00007494"/>
    </source>
</evidence>
<dbReference type="GO" id="GO:0000049">
    <property type="term" value="F:tRNA binding"/>
    <property type="evidence" value="ECO:0007669"/>
    <property type="project" value="UniProtKB-KW"/>
</dbReference>
<evidence type="ECO:0000313" key="14">
    <source>
        <dbReference type="Proteomes" id="UP000474640"/>
    </source>
</evidence>
<reference evidence="13 14" key="1">
    <citation type="submission" date="2020-01" db="EMBL/GenBank/DDBJ databases">
        <authorList>
            <person name="Palmer J.M."/>
        </authorList>
    </citation>
    <scope>NUCLEOTIDE SEQUENCE [LARGE SCALE GENOMIC DNA]</scope>
    <source>
        <strain evidence="13 14">TWF970</strain>
    </source>
</reference>
<feature type="binding site" evidence="10">
    <location>
        <position position="237"/>
    </location>
    <ligand>
        <name>S-adenosyl-L-methionine</name>
        <dbReference type="ChEBI" id="CHEBI:59789"/>
    </ligand>
</feature>
<comment type="similarity">
    <text evidence="2 10">Belongs to the class I-like SAM-binding methyltransferase superfamily. RsmB/NOP family.</text>
</comment>
<sequence length="840" mass="94079">MSRTKKGKRAGDKKQRGRGGGNNGNNDRTDYSAIAKENKKFENYYINQGIVPDEEEFKKFWQSLKDTLPTTWRFTGSKGHAVSVRNTLQTHHIPALTNTTFEGALIPAPTPLSWYPDELAWQLTVGKQVIRRSPPFKQLQAFLVSETSSGNISRQEAVSMIPPLLMDVEPHHMVLDMCAAPGSKTSQLIEAIHAGEEERVAEAAKRLSGGEGIDTSVDGEPPEKIMGKTTGVVIANDADYKRSHLLIHQTKRLNSPNLIVTNYDATLYPSLRLPTKRDPNGGKTMQEYLKFDRILCDVPCSGDGTVRKNPLIWRDWNAANGNGLWSTQARILVRGLQLLKVGGRLVYSTCSLNPIENESVVHAAIERCGGPSVVEIVDVSDRLPGLIRREGMKNWKVMDKDGTWFENWEEVLEKGVPYTDRLTRGMFPPTDQDSDIANMLNRSVRVYPHLQDTGGFFITVLQKKGAVKAAPEGEKIQTGGQKMKGVNVRAGDEAKKAAETASGVDVKLVEETDLTSASLATGAKRALSAEDEEQADPGSPIKRQRLDDTADTPASAGKDEDEELKLLDIPSTEQNHRTQEFDEDPKTDVIAKKPRGNFNEEPFKFLPPSHDVLALIKKFYGLSSYFPLDNFLVRNQEGIPVRTIYFTSTMTRQILSENEGRGIRFVHCGVKMFNRQEVQDPEACQWRIQNEGLGLVEAWVGDKRVVHLKQKETLRYLMKELFPRVEDVAEIRERVEGIGGGCCVLRVNIEEDKDELGALVLPLWKSKFTLNLMLPKEERKALLLRLFNDTEGPKDSTREQRESDAKARREAKEKGEDEDQDEEMKDEEDDGGIKIDGEDD</sequence>
<dbReference type="SUPFAM" id="SSF53335">
    <property type="entry name" value="S-adenosyl-L-methionine-dependent methyltransferases"/>
    <property type="match status" value="1"/>
</dbReference>
<keyword evidence="9" id="KW-0539">Nucleus</keyword>
<dbReference type="EMBL" id="JAABOJ010000009">
    <property type="protein sequence ID" value="KAF3284238.1"/>
    <property type="molecule type" value="Genomic_DNA"/>
</dbReference>
<feature type="domain" description="SAM-dependent MTase RsmB/NOP-type" evidence="12">
    <location>
        <begin position="60"/>
        <end position="464"/>
    </location>
</feature>
<keyword evidence="8 10" id="KW-0694">RNA-binding</keyword>
<dbReference type="PANTHER" id="PTHR22808:SF1">
    <property type="entry name" value="RNA CYTOSINE-C(5)-METHYLTRANSFERASE NSUN2-RELATED"/>
    <property type="match status" value="1"/>
</dbReference>
<dbReference type="InterPro" id="IPR057285">
    <property type="entry name" value="Pre-PUA_NSUN2"/>
</dbReference>
<feature type="active site" description="Nucleophile" evidence="10">
    <location>
        <position position="350"/>
    </location>
</feature>